<dbReference type="Proteomes" id="UP000828390">
    <property type="component" value="Unassembled WGS sequence"/>
</dbReference>
<proteinExistence type="predicted"/>
<accession>A0A9D4I789</accession>
<evidence type="ECO:0000313" key="1">
    <source>
        <dbReference type="EMBL" id="KAH3750850.1"/>
    </source>
</evidence>
<organism evidence="1 2">
    <name type="scientific">Dreissena polymorpha</name>
    <name type="common">Zebra mussel</name>
    <name type="synonym">Mytilus polymorpha</name>
    <dbReference type="NCBI Taxonomy" id="45954"/>
    <lineage>
        <taxon>Eukaryota</taxon>
        <taxon>Metazoa</taxon>
        <taxon>Spiralia</taxon>
        <taxon>Lophotrochozoa</taxon>
        <taxon>Mollusca</taxon>
        <taxon>Bivalvia</taxon>
        <taxon>Autobranchia</taxon>
        <taxon>Heteroconchia</taxon>
        <taxon>Euheterodonta</taxon>
        <taxon>Imparidentia</taxon>
        <taxon>Neoheterodontei</taxon>
        <taxon>Myida</taxon>
        <taxon>Dreissenoidea</taxon>
        <taxon>Dreissenidae</taxon>
        <taxon>Dreissena</taxon>
    </lineage>
</organism>
<dbReference type="EMBL" id="JAIWYP010000010">
    <property type="protein sequence ID" value="KAH3750850.1"/>
    <property type="molecule type" value="Genomic_DNA"/>
</dbReference>
<comment type="caution">
    <text evidence="1">The sequence shown here is derived from an EMBL/GenBank/DDBJ whole genome shotgun (WGS) entry which is preliminary data.</text>
</comment>
<protein>
    <submittedName>
        <fullName evidence="1">Uncharacterized protein</fullName>
    </submittedName>
</protein>
<reference evidence="1" key="2">
    <citation type="submission" date="2020-11" db="EMBL/GenBank/DDBJ databases">
        <authorList>
            <person name="McCartney M.A."/>
            <person name="Auch B."/>
            <person name="Kono T."/>
            <person name="Mallez S."/>
            <person name="Becker A."/>
            <person name="Gohl D.M."/>
            <person name="Silverstein K.A.T."/>
            <person name="Koren S."/>
            <person name="Bechman K.B."/>
            <person name="Herman A."/>
            <person name="Abrahante J.E."/>
            <person name="Garbe J."/>
        </authorList>
    </citation>
    <scope>NUCLEOTIDE SEQUENCE</scope>
    <source>
        <strain evidence="1">Duluth1</strain>
        <tissue evidence="1">Whole animal</tissue>
    </source>
</reference>
<evidence type="ECO:0000313" key="2">
    <source>
        <dbReference type="Proteomes" id="UP000828390"/>
    </source>
</evidence>
<reference evidence="1" key="1">
    <citation type="journal article" date="2019" name="bioRxiv">
        <title>The Genome of the Zebra Mussel, Dreissena polymorpha: A Resource for Invasive Species Research.</title>
        <authorList>
            <person name="McCartney M.A."/>
            <person name="Auch B."/>
            <person name="Kono T."/>
            <person name="Mallez S."/>
            <person name="Zhang Y."/>
            <person name="Obille A."/>
            <person name="Becker A."/>
            <person name="Abrahante J.E."/>
            <person name="Garbe J."/>
            <person name="Badalamenti J.P."/>
            <person name="Herman A."/>
            <person name="Mangelson H."/>
            <person name="Liachko I."/>
            <person name="Sullivan S."/>
            <person name="Sone E.D."/>
            <person name="Koren S."/>
            <person name="Silverstein K.A.T."/>
            <person name="Beckman K.B."/>
            <person name="Gohl D.M."/>
        </authorList>
    </citation>
    <scope>NUCLEOTIDE SEQUENCE</scope>
    <source>
        <strain evidence="1">Duluth1</strain>
        <tissue evidence="1">Whole animal</tissue>
    </source>
</reference>
<gene>
    <name evidence="1" type="ORF">DPMN_185385</name>
</gene>
<dbReference type="AlphaFoldDB" id="A0A9D4I789"/>
<name>A0A9D4I789_DREPO</name>
<keyword evidence="2" id="KW-1185">Reference proteome</keyword>
<sequence length="77" mass="8484">MRVIWALSPPSTKFGSTGWFTNFTNLVSVGSYSELSLSHSKIAPVAYSHADLSRNPTRFNRVPGWAAYVHHSLTSST</sequence>